<dbReference type="RefSeq" id="WP_046656306.1">
    <property type="nucleotide sequence ID" value="NZ_JAJA02000001.1"/>
</dbReference>
<name>A0A108U6F6_9GAMM</name>
<dbReference type="GeneID" id="97903002"/>
<evidence type="ECO:0000256" key="1">
    <source>
        <dbReference type="SAM" id="SignalP"/>
    </source>
</evidence>
<keyword evidence="1" id="KW-0732">Signal</keyword>
<dbReference type="OrthoDB" id="6053586at2"/>
<keyword evidence="3" id="KW-1185">Reference proteome</keyword>
<proteinExistence type="predicted"/>
<reference evidence="2 3" key="1">
    <citation type="journal article" date="2014" name="Genome Announc.">
        <title>Draft Genome Sequence of Lysobacter capsici AZ78, a Bacterium Antagonistic to Plant-Pathogenic Oomycetes.</title>
        <authorList>
            <person name="Puopolo G."/>
            <person name="Sonego P."/>
            <person name="Engelen K."/>
            <person name="Pertot I."/>
        </authorList>
    </citation>
    <scope>NUCLEOTIDE SEQUENCE [LARGE SCALE GENOMIC DNA]</scope>
    <source>
        <strain evidence="2 3">AZ78</strain>
    </source>
</reference>
<comment type="caution">
    <text evidence="2">The sequence shown here is derived from an EMBL/GenBank/DDBJ whole genome shotgun (WGS) entry which is preliminary data.</text>
</comment>
<protein>
    <submittedName>
        <fullName evidence="2">Uncharacterized protein</fullName>
    </submittedName>
</protein>
<accession>A0A108U6F6</accession>
<evidence type="ECO:0000313" key="3">
    <source>
        <dbReference type="Proteomes" id="UP000023435"/>
    </source>
</evidence>
<gene>
    <name evidence="2" type="ORF">AZ78_0965</name>
</gene>
<evidence type="ECO:0000313" key="2">
    <source>
        <dbReference type="EMBL" id="KWS03418.1"/>
    </source>
</evidence>
<feature type="chain" id="PRO_5007131591" evidence="1">
    <location>
        <begin position="33"/>
        <end position="78"/>
    </location>
</feature>
<sequence>MKIQPLKGKLSNRRFTVALAAFAFAFAFGASAAPRDLIVCAGGVYCYYDVLETCRESGQDEHYCQMLWRGCVLDACPQ</sequence>
<feature type="signal peptide" evidence="1">
    <location>
        <begin position="1"/>
        <end position="32"/>
    </location>
</feature>
<dbReference type="AlphaFoldDB" id="A0A108U6F6"/>
<dbReference type="EMBL" id="JAJA02000001">
    <property type="protein sequence ID" value="KWS03418.1"/>
    <property type="molecule type" value="Genomic_DNA"/>
</dbReference>
<organism evidence="2 3">
    <name type="scientific">Lysobacter capsici AZ78</name>
    <dbReference type="NCBI Taxonomy" id="1444315"/>
    <lineage>
        <taxon>Bacteria</taxon>
        <taxon>Pseudomonadati</taxon>
        <taxon>Pseudomonadota</taxon>
        <taxon>Gammaproteobacteria</taxon>
        <taxon>Lysobacterales</taxon>
        <taxon>Lysobacteraceae</taxon>
        <taxon>Lysobacter</taxon>
    </lineage>
</organism>
<dbReference type="Proteomes" id="UP000023435">
    <property type="component" value="Unassembled WGS sequence"/>
</dbReference>